<evidence type="ECO:0000256" key="1">
    <source>
        <dbReference type="SAM" id="MobiDB-lite"/>
    </source>
</evidence>
<comment type="caution">
    <text evidence="2">The sequence shown here is derived from an EMBL/GenBank/DDBJ whole genome shotgun (WGS) entry which is preliminary data.</text>
</comment>
<accession>A0A9W7GDI5</accession>
<dbReference type="OrthoDB" id="10518150at2759"/>
<dbReference type="AlphaFoldDB" id="A0A9W7GDI5"/>
<evidence type="ECO:0000313" key="2">
    <source>
        <dbReference type="EMBL" id="GMI43055.1"/>
    </source>
</evidence>
<evidence type="ECO:0000313" key="3">
    <source>
        <dbReference type="Proteomes" id="UP001165065"/>
    </source>
</evidence>
<organism evidence="2 3">
    <name type="scientific">Triparma columacea</name>
    <dbReference type="NCBI Taxonomy" id="722753"/>
    <lineage>
        <taxon>Eukaryota</taxon>
        <taxon>Sar</taxon>
        <taxon>Stramenopiles</taxon>
        <taxon>Ochrophyta</taxon>
        <taxon>Bolidophyceae</taxon>
        <taxon>Parmales</taxon>
        <taxon>Triparmaceae</taxon>
        <taxon>Triparma</taxon>
    </lineage>
</organism>
<sequence length="250" mass="27101">MGNINPSSPRLAIDFAFRMSLADVEHVMERYRKAPPQTVIEGRSCPSFQATSNYLKTILTGVIEGVGTGGVDIDAVFNSFKNSPMELNEDEEMSFPPPTSPPPAPSTQSHPTFLPELSSETINILPFLSAILVGCSSSVGTAAKFDLLFDLFYFSPTSHGTMSVDGISLMVTTVLRGVGVLLKDMSPENHGASFSVDKLEAKIARDLFADPANVTVTKERFTEWSTDILSQLEEADMSDLPKIFSLLQSA</sequence>
<dbReference type="EMBL" id="BRYA01000187">
    <property type="protein sequence ID" value="GMI43055.1"/>
    <property type="molecule type" value="Genomic_DNA"/>
</dbReference>
<feature type="region of interest" description="Disordered" evidence="1">
    <location>
        <begin position="87"/>
        <end position="113"/>
    </location>
</feature>
<name>A0A9W7GDI5_9STRA</name>
<feature type="compositionally biased region" description="Pro residues" evidence="1">
    <location>
        <begin position="95"/>
        <end position="105"/>
    </location>
</feature>
<reference evidence="3" key="1">
    <citation type="journal article" date="2023" name="Commun. Biol.">
        <title>Genome analysis of Parmales, the sister group of diatoms, reveals the evolutionary specialization of diatoms from phago-mixotrophs to photoautotrophs.</title>
        <authorList>
            <person name="Ban H."/>
            <person name="Sato S."/>
            <person name="Yoshikawa S."/>
            <person name="Yamada K."/>
            <person name="Nakamura Y."/>
            <person name="Ichinomiya M."/>
            <person name="Sato N."/>
            <person name="Blanc-Mathieu R."/>
            <person name="Endo H."/>
            <person name="Kuwata A."/>
            <person name="Ogata H."/>
        </authorList>
    </citation>
    <scope>NUCLEOTIDE SEQUENCE [LARGE SCALE GENOMIC DNA]</scope>
</reference>
<proteinExistence type="predicted"/>
<keyword evidence="3" id="KW-1185">Reference proteome</keyword>
<gene>
    <name evidence="2" type="ORF">TrCOL_g2450</name>
</gene>
<dbReference type="Proteomes" id="UP001165065">
    <property type="component" value="Unassembled WGS sequence"/>
</dbReference>
<protein>
    <submittedName>
        <fullName evidence="2">Uncharacterized protein</fullName>
    </submittedName>
</protein>